<protein>
    <submittedName>
        <fullName evidence="6">Crp/Fnr family transcriptional regulator</fullName>
    </submittedName>
</protein>
<comment type="caution">
    <text evidence="6">The sequence shown here is derived from an EMBL/GenBank/DDBJ whole genome shotgun (WGS) entry which is preliminary data.</text>
</comment>
<accession>A0A4R6UJV2</accession>
<evidence type="ECO:0000313" key="6">
    <source>
        <dbReference type="EMBL" id="TDQ43484.1"/>
    </source>
</evidence>
<dbReference type="SMART" id="SM00419">
    <property type="entry name" value="HTH_CRP"/>
    <property type="match status" value="1"/>
</dbReference>
<evidence type="ECO:0000259" key="5">
    <source>
        <dbReference type="PROSITE" id="PS51063"/>
    </source>
</evidence>
<dbReference type="InterPro" id="IPR014710">
    <property type="entry name" value="RmlC-like_jellyroll"/>
</dbReference>
<dbReference type="InterPro" id="IPR018490">
    <property type="entry name" value="cNMP-bd_dom_sf"/>
</dbReference>
<dbReference type="InterPro" id="IPR012318">
    <property type="entry name" value="HTH_CRP"/>
</dbReference>
<keyword evidence="1" id="KW-0805">Transcription regulation</keyword>
<evidence type="ECO:0000256" key="2">
    <source>
        <dbReference type="ARBA" id="ARBA00023125"/>
    </source>
</evidence>
<dbReference type="PROSITE" id="PS50042">
    <property type="entry name" value="CNMP_BINDING_3"/>
    <property type="match status" value="1"/>
</dbReference>
<keyword evidence="3" id="KW-0804">Transcription</keyword>
<dbReference type="Pfam" id="PF00027">
    <property type="entry name" value="cNMP_binding"/>
    <property type="match status" value="1"/>
</dbReference>
<feature type="domain" description="HTH crp-type" evidence="5">
    <location>
        <begin position="152"/>
        <end position="217"/>
    </location>
</feature>
<gene>
    <name evidence="6" type="ORF">DFR43_10654</name>
</gene>
<evidence type="ECO:0000256" key="3">
    <source>
        <dbReference type="ARBA" id="ARBA00023163"/>
    </source>
</evidence>
<feature type="domain" description="Cyclic nucleotide-binding" evidence="4">
    <location>
        <begin position="18"/>
        <end position="138"/>
    </location>
</feature>
<dbReference type="Proteomes" id="UP000295510">
    <property type="component" value="Unassembled WGS sequence"/>
</dbReference>
<dbReference type="Gene3D" id="1.10.10.10">
    <property type="entry name" value="Winged helix-like DNA-binding domain superfamily/Winged helix DNA-binding domain"/>
    <property type="match status" value="1"/>
</dbReference>
<dbReference type="InterPro" id="IPR036390">
    <property type="entry name" value="WH_DNA-bd_sf"/>
</dbReference>
<dbReference type="PROSITE" id="PS51063">
    <property type="entry name" value="HTH_CRP_2"/>
    <property type="match status" value="1"/>
</dbReference>
<dbReference type="PRINTS" id="PR00034">
    <property type="entry name" value="HTHCRP"/>
</dbReference>
<proteinExistence type="predicted"/>
<organism evidence="6 7">
    <name type="scientific">Tepidicella xavieri</name>
    <dbReference type="NCBI Taxonomy" id="360241"/>
    <lineage>
        <taxon>Bacteria</taxon>
        <taxon>Pseudomonadati</taxon>
        <taxon>Pseudomonadota</taxon>
        <taxon>Betaproteobacteria</taxon>
        <taxon>Burkholderiales</taxon>
        <taxon>Tepidicella</taxon>
    </lineage>
</organism>
<name>A0A4R6UJV2_9BURK</name>
<dbReference type="GO" id="GO:0003700">
    <property type="term" value="F:DNA-binding transcription factor activity"/>
    <property type="evidence" value="ECO:0007669"/>
    <property type="project" value="TreeGrafter"/>
</dbReference>
<reference evidence="6 7" key="1">
    <citation type="submission" date="2019-03" db="EMBL/GenBank/DDBJ databases">
        <title>Genomic Encyclopedia of Type Strains, Phase IV (KMG-IV): sequencing the most valuable type-strain genomes for metagenomic binning, comparative biology and taxonomic classification.</title>
        <authorList>
            <person name="Goeker M."/>
        </authorList>
    </citation>
    <scope>NUCLEOTIDE SEQUENCE [LARGE SCALE GENOMIC DNA]</scope>
    <source>
        <strain evidence="6 7">DSM 19605</strain>
    </source>
</reference>
<dbReference type="SMART" id="SM00100">
    <property type="entry name" value="cNMP"/>
    <property type="match status" value="1"/>
</dbReference>
<dbReference type="Pfam" id="PF13545">
    <property type="entry name" value="HTH_Crp_2"/>
    <property type="match status" value="1"/>
</dbReference>
<dbReference type="GO" id="GO:0003677">
    <property type="term" value="F:DNA binding"/>
    <property type="evidence" value="ECO:0007669"/>
    <property type="project" value="UniProtKB-KW"/>
</dbReference>
<sequence length="240" mass="26807">MLLEPRTPASVFLHAQPWFACMSAEEKNELLDAMVLRKATKGEILLAEGEPIDGWYGVLSGMAKLQTKAPDGRLSAFLGVPAGEWFGEGSVLKEPAWRYDVIALRDTTLIGMPLAHFQRLYRHSLPFAHFLIERLNMRLGQAMTVIESGRLRSPDERVAQYLTHFCWSGVRKITLSQEDLGHLAGLSRQTINRVLKQFEAQGWVSLEFGRVEILQPQALEQLANPVGNRGNDSGSQSHEG</sequence>
<dbReference type="InterPro" id="IPR000595">
    <property type="entry name" value="cNMP-bd_dom"/>
</dbReference>
<keyword evidence="2" id="KW-0238">DNA-binding</keyword>
<dbReference type="InterPro" id="IPR050397">
    <property type="entry name" value="Env_Response_Regulators"/>
</dbReference>
<dbReference type="SUPFAM" id="SSF46785">
    <property type="entry name" value="Winged helix' DNA-binding domain"/>
    <property type="match status" value="1"/>
</dbReference>
<dbReference type="GO" id="GO:0005829">
    <property type="term" value="C:cytosol"/>
    <property type="evidence" value="ECO:0007669"/>
    <property type="project" value="TreeGrafter"/>
</dbReference>
<dbReference type="EMBL" id="SNYL01000006">
    <property type="protein sequence ID" value="TDQ43484.1"/>
    <property type="molecule type" value="Genomic_DNA"/>
</dbReference>
<dbReference type="PANTHER" id="PTHR24567:SF68">
    <property type="entry name" value="DNA-BINDING TRANSCRIPTIONAL DUAL REGULATOR CRP"/>
    <property type="match status" value="1"/>
</dbReference>
<dbReference type="CDD" id="cd00038">
    <property type="entry name" value="CAP_ED"/>
    <property type="match status" value="1"/>
</dbReference>
<keyword evidence="7" id="KW-1185">Reference proteome</keyword>
<dbReference type="InterPro" id="IPR036388">
    <property type="entry name" value="WH-like_DNA-bd_sf"/>
</dbReference>
<evidence type="ECO:0000313" key="7">
    <source>
        <dbReference type="Proteomes" id="UP000295510"/>
    </source>
</evidence>
<dbReference type="AlphaFoldDB" id="A0A4R6UJV2"/>
<dbReference type="PANTHER" id="PTHR24567">
    <property type="entry name" value="CRP FAMILY TRANSCRIPTIONAL REGULATORY PROTEIN"/>
    <property type="match status" value="1"/>
</dbReference>
<dbReference type="SUPFAM" id="SSF51206">
    <property type="entry name" value="cAMP-binding domain-like"/>
    <property type="match status" value="1"/>
</dbReference>
<dbReference type="Gene3D" id="2.60.120.10">
    <property type="entry name" value="Jelly Rolls"/>
    <property type="match status" value="1"/>
</dbReference>
<dbReference type="OrthoDB" id="892842at2"/>
<evidence type="ECO:0000259" key="4">
    <source>
        <dbReference type="PROSITE" id="PS50042"/>
    </source>
</evidence>
<evidence type="ECO:0000256" key="1">
    <source>
        <dbReference type="ARBA" id="ARBA00023015"/>
    </source>
</evidence>